<sequence>MASPHSGSSPRRSRGISFRSDRSHNSSDSGTKLSRLESHDEKARRNLHTKADPLIAMSEAQPMAVALEKSNLGSLRDIQHKDQYGNPISATFADHLVAEPDLSNPTRPRFERPLDTIRSFEAAIYGSHSRPLSYARTDGGDYSRRGSYFGGPNGVTGHQSRGYSDQGAYFARGSQSRPDSYVDAYGSAQPADNYYPYNQGGRPRPPRQNPRAVFDQTYANGQNGYQQGYQRSYENVVNGSGSNTEQWNNSTDPSSVNSSIDQLQQQQQQQQRMEERAAAEYGFQGFGGTPNLANGATPTFANGAPQYNGSPSPARHPQEKPLPAPSGGPVGGPSAVPQATRRIQRKAANTSDGSEKRKSWFKRKFSKD</sequence>
<dbReference type="InterPro" id="IPR018809">
    <property type="entry name" value="DUF2406"/>
</dbReference>
<dbReference type="EMBL" id="MVGC01000084">
    <property type="protein sequence ID" value="RJE24357.1"/>
    <property type="molecule type" value="Genomic_DNA"/>
</dbReference>
<evidence type="ECO:0000313" key="3">
    <source>
        <dbReference type="Proteomes" id="UP000266188"/>
    </source>
</evidence>
<dbReference type="OrthoDB" id="5330253at2759"/>
<dbReference type="PANTHER" id="PTHR28186:SF1">
    <property type="entry name" value="MEIOTICALLY UP-REGULATED GENE 9 PROTEIN"/>
    <property type="match status" value="1"/>
</dbReference>
<feature type="compositionally biased region" description="Basic and acidic residues" evidence="1">
    <location>
        <begin position="34"/>
        <end position="44"/>
    </location>
</feature>
<evidence type="ECO:0000256" key="1">
    <source>
        <dbReference type="SAM" id="MobiDB-lite"/>
    </source>
</evidence>
<name>A0A3A2ZSJ5_9EURO</name>
<feature type="compositionally biased region" description="Low complexity" evidence="1">
    <location>
        <begin position="262"/>
        <end position="271"/>
    </location>
</feature>
<feature type="region of interest" description="Disordered" evidence="1">
    <location>
        <begin position="1"/>
        <end position="55"/>
    </location>
</feature>
<accession>A0A3A2ZSJ5</accession>
<reference evidence="3" key="1">
    <citation type="submission" date="2017-02" db="EMBL/GenBank/DDBJ databases">
        <authorList>
            <person name="Tafer H."/>
            <person name="Lopandic K."/>
        </authorList>
    </citation>
    <scope>NUCLEOTIDE SEQUENCE [LARGE SCALE GENOMIC DNA]</scope>
    <source>
        <strain evidence="3">CBS 366.77</strain>
    </source>
</reference>
<comment type="caution">
    <text evidence="2">The sequence shown here is derived from an EMBL/GenBank/DDBJ whole genome shotgun (WGS) entry which is preliminary data.</text>
</comment>
<keyword evidence="3" id="KW-1185">Reference proteome</keyword>
<proteinExistence type="predicted"/>
<dbReference type="AlphaFoldDB" id="A0A3A2ZSJ5"/>
<feature type="compositionally biased region" description="Polar residues" evidence="1">
    <location>
        <begin position="291"/>
        <end position="311"/>
    </location>
</feature>
<dbReference type="PANTHER" id="PTHR28186">
    <property type="entry name" value="MEIOTICALLY UP-REGULATED GENE 9 PROTEIN"/>
    <property type="match status" value="1"/>
</dbReference>
<feature type="region of interest" description="Disordered" evidence="1">
    <location>
        <begin position="172"/>
        <end position="211"/>
    </location>
</feature>
<feature type="compositionally biased region" description="Basic residues" evidence="1">
    <location>
        <begin position="359"/>
        <end position="368"/>
    </location>
</feature>
<feature type="compositionally biased region" description="Low complexity" evidence="1">
    <location>
        <begin position="1"/>
        <end position="18"/>
    </location>
</feature>
<gene>
    <name evidence="2" type="ORF">PHISCL_03305</name>
</gene>
<feature type="region of interest" description="Disordered" evidence="1">
    <location>
        <begin position="235"/>
        <end position="368"/>
    </location>
</feature>
<protein>
    <submittedName>
        <fullName evidence="2">Uncharacterized protein DUF2406</fullName>
    </submittedName>
</protein>
<dbReference type="Proteomes" id="UP000266188">
    <property type="component" value="Unassembled WGS sequence"/>
</dbReference>
<dbReference type="Pfam" id="PF10295">
    <property type="entry name" value="DUF2406"/>
    <property type="match status" value="1"/>
</dbReference>
<organism evidence="2 3">
    <name type="scientific">Aspergillus sclerotialis</name>
    <dbReference type="NCBI Taxonomy" id="2070753"/>
    <lineage>
        <taxon>Eukaryota</taxon>
        <taxon>Fungi</taxon>
        <taxon>Dikarya</taxon>
        <taxon>Ascomycota</taxon>
        <taxon>Pezizomycotina</taxon>
        <taxon>Eurotiomycetes</taxon>
        <taxon>Eurotiomycetidae</taxon>
        <taxon>Eurotiales</taxon>
        <taxon>Aspergillaceae</taxon>
        <taxon>Aspergillus</taxon>
        <taxon>Aspergillus subgen. Polypaecilum</taxon>
    </lineage>
</organism>
<evidence type="ECO:0000313" key="2">
    <source>
        <dbReference type="EMBL" id="RJE24357.1"/>
    </source>
</evidence>
<feature type="compositionally biased region" description="Polar residues" evidence="1">
    <location>
        <begin position="235"/>
        <end position="261"/>
    </location>
</feature>